<reference evidence="17 18" key="1">
    <citation type="submission" date="2025-04" db="UniProtKB">
        <authorList>
            <consortium name="RefSeq"/>
        </authorList>
    </citation>
    <scope>IDENTIFICATION</scope>
    <source>
        <tissue evidence="17 18">Entire body</tissue>
    </source>
</reference>
<evidence type="ECO:0000256" key="6">
    <source>
        <dbReference type="ARBA" id="ARBA00022692"/>
    </source>
</evidence>
<evidence type="ECO:0000313" key="16">
    <source>
        <dbReference type="Proteomes" id="UP000192223"/>
    </source>
</evidence>
<keyword evidence="12" id="KW-0443">Lipid metabolism</keyword>
<feature type="transmembrane region" description="Helical" evidence="14">
    <location>
        <begin position="342"/>
        <end position="365"/>
    </location>
</feature>
<dbReference type="GO" id="GO:0006665">
    <property type="term" value="P:sphingolipid metabolic process"/>
    <property type="evidence" value="ECO:0007669"/>
    <property type="project" value="UniProtKB-KW"/>
</dbReference>
<dbReference type="RefSeq" id="XP_018327472.1">
    <property type="nucleotide sequence ID" value="XM_018471970.2"/>
</dbReference>
<feature type="domain" description="Endonuclease/exonuclease/phosphatase" evidence="15">
    <location>
        <begin position="7"/>
        <end position="267"/>
    </location>
</feature>
<dbReference type="Gene3D" id="3.60.10.10">
    <property type="entry name" value="Endonuclease/exonuclease/phosphatase"/>
    <property type="match status" value="1"/>
</dbReference>
<evidence type="ECO:0000256" key="7">
    <source>
        <dbReference type="ARBA" id="ARBA00022723"/>
    </source>
</evidence>
<keyword evidence="8" id="KW-0378">Hydrolase</keyword>
<accession>A0A1W4X3U6</accession>
<keyword evidence="7" id="KW-0479">Metal-binding</keyword>
<dbReference type="EC" id="3.1.4.12" evidence="5"/>
<protein>
    <recommendedName>
        <fullName evidence="5">sphingomyelin phosphodiesterase</fullName>
        <ecNumber evidence="5">3.1.4.12</ecNumber>
    </recommendedName>
</protein>
<feature type="transmembrane region" description="Helical" evidence="14">
    <location>
        <begin position="316"/>
        <end position="336"/>
    </location>
</feature>
<evidence type="ECO:0000256" key="14">
    <source>
        <dbReference type="SAM" id="Phobius"/>
    </source>
</evidence>
<evidence type="ECO:0000256" key="12">
    <source>
        <dbReference type="ARBA" id="ARBA00023098"/>
    </source>
</evidence>
<organism evidence="16 17">
    <name type="scientific">Agrilus planipennis</name>
    <name type="common">Emerald ash borer</name>
    <name type="synonym">Agrilus marcopoli</name>
    <dbReference type="NCBI Taxonomy" id="224129"/>
    <lineage>
        <taxon>Eukaryota</taxon>
        <taxon>Metazoa</taxon>
        <taxon>Ecdysozoa</taxon>
        <taxon>Arthropoda</taxon>
        <taxon>Hexapoda</taxon>
        <taxon>Insecta</taxon>
        <taxon>Pterygota</taxon>
        <taxon>Neoptera</taxon>
        <taxon>Endopterygota</taxon>
        <taxon>Coleoptera</taxon>
        <taxon>Polyphaga</taxon>
        <taxon>Elateriformia</taxon>
        <taxon>Buprestoidea</taxon>
        <taxon>Buprestidae</taxon>
        <taxon>Agrilinae</taxon>
        <taxon>Agrilus</taxon>
    </lineage>
</organism>
<evidence type="ECO:0000313" key="17">
    <source>
        <dbReference type="RefSeq" id="XP_018327472.1"/>
    </source>
</evidence>
<keyword evidence="16" id="KW-1185">Reference proteome</keyword>
<gene>
    <name evidence="17 18" type="primary">LOC108738515</name>
</gene>
<evidence type="ECO:0000256" key="10">
    <source>
        <dbReference type="ARBA" id="ARBA00022919"/>
    </source>
</evidence>
<dbReference type="PANTHER" id="PTHR16320:SF24">
    <property type="entry name" value="PHOSPHODIESTERASE, PUTATIVE-RELATED"/>
    <property type="match status" value="1"/>
</dbReference>
<dbReference type="Pfam" id="PF03372">
    <property type="entry name" value="Exo_endo_phos"/>
    <property type="match status" value="1"/>
</dbReference>
<dbReference type="GeneID" id="108738515"/>
<evidence type="ECO:0000256" key="9">
    <source>
        <dbReference type="ARBA" id="ARBA00022842"/>
    </source>
</evidence>
<name>A0A1W4X3U6_AGRPL</name>
<evidence type="ECO:0000313" key="18">
    <source>
        <dbReference type="RefSeq" id="XP_018327474.1"/>
    </source>
</evidence>
<proteinExistence type="inferred from homology"/>
<dbReference type="SUPFAM" id="SSF56219">
    <property type="entry name" value="DNase I-like"/>
    <property type="match status" value="1"/>
</dbReference>
<keyword evidence="11 14" id="KW-1133">Transmembrane helix</keyword>
<keyword evidence="6 14" id="KW-0812">Transmembrane</keyword>
<dbReference type="InterPro" id="IPR038772">
    <property type="entry name" value="Sph/SMPD2-like"/>
</dbReference>
<evidence type="ECO:0000256" key="8">
    <source>
        <dbReference type="ARBA" id="ARBA00022801"/>
    </source>
</evidence>
<dbReference type="RefSeq" id="XP_018327474.1">
    <property type="nucleotide sequence ID" value="XM_018471972.2"/>
</dbReference>
<dbReference type="KEGG" id="apln:108738515"/>
<dbReference type="InterPro" id="IPR036691">
    <property type="entry name" value="Endo/exonu/phosph_ase_sf"/>
</dbReference>
<dbReference type="STRING" id="224129.A0A1W4X3U6"/>
<keyword evidence="13 14" id="KW-0472">Membrane</keyword>
<evidence type="ECO:0000256" key="13">
    <source>
        <dbReference type="ARBA" id="ARBA00023136"/>
    </source>
</evidence>
<evidence type="ECO:0000256" key="11">
    <source>
        <dbReference type="ARBA" id="ARBA00022989"/>
    </source>
</evidence>
<sequence length="393" mass="44658">MDLKVFTLNCWGIPIVSKDRKIRIPAIAEFLASGPYDFVCLQEVWSTADFELIRKKVEYTLPYSHYFYSGVVGSGVCVFSKFALCDVLFHQWPVNGYVHKIQHGDWFGGKGVGLCRIKVKNFSINIYSAHLHAEYDTTCDDYLAHRVLQAFDTAQFIKMTSTSADLIILAGDLNTEPESIAYRIIVERANLRDSFTEAKQLYLKTDGTNECCQNSYTSKALLKTKKPGKRIDYILFACHKRLEIVSVQYSQPLPNRIPENFVSYSDHEAVCASLKIVEGEKLHYIPYQRNDKEITLMESIKICDSSLNKLKLQKRFYWFSSMLLLCVVITTIATHPPFGLTITFHICRVILTILLCFTVAMASLWCRIEENAILAGKLAMEVGLKSLTSSDSL</sequence>
<keyword evidence="9" id="KW-0460">Magnesium</keyword>
<dbReference type="InterPro" id="IPR005135">
    <property type="entry name" value="Endo/exonuclease/phosphatase"/>
</dbReference>
<evidence type="ECO:0000256" key="2">
    <source>
        <dbReference type="ARBA" id="ARBA00004760"/>
    </source>
</evidence>
<comment type="pathway">
    <text evidence="2">Lipid metabolism; sphingolipid metabolism.</text>
</comment>
<comment type="subcellular location">
    <subcellularLocation>
        <location evidence="1">Membrane</location>
        <topology evidence="1">Multi-pass membrane protein</topology>
    </subcellularLocation>
</comment>
<evidence type="ECO:0000256" key="4">
    <source>
        <dbReference type="ARBA" id="ARBA00006335"/>
    </source>
</evidence>
<keyword evidence="10" id="KW-0746">Sphingolipid metabolism</keyword>
<evidence type="ECO:0000256" key="5">
    <source>
        <dbReference type="ARBA" id="ARBA00012369"/>
    </source>
</evidence>
<comment type="pathway">
    <text evidence="3">Sphingolipid metabolism.</text>
</comment>
<dbReference type="GO" id="GO:0046872">
    <property type="term" value="F:metal ion binding"/>
    <property type="evidence" value="ECO:0007669"/>
    <property type="project" value="UniProtKB-KW"/>
</dbReference>
<evidence type="ECO:0000256" key="3">
    <source>
        <dbReference type="ARBA" id="ARBA00004991"/>
    </source>
</evidence>
<dbReference type="Proteomes" id="UP000192223">
    <property type="component" value="Unplaced"/>
</dbReference>
<dbReference type="GO" id="GO:0016020">
    <property type="term" value="C:membrane"/>
    <property type="evidence" value="ECO:0007669"/>
    <property type="project" value="UniProtKB-SubCell"/>
</dbReference>
<dbReference type="AlphaFoldDB" id="A0A1W4X3U6"/>
<dbReference type="OrthoDB" id="387657at2759"/>
<comment type="similarity">
    <text evidence="4">Belongs to the neutral sphingomyelinase family.</text>
</comment>
<dbReference type="PANTHER" id="PTHR16320">
    <property type="entry name" value="SPHINGOMYELINASE FAMILY MEMBER"/>
    <property type="match status" value="1"/>
</dbReference>
<evidence type="ECO:0000259" key="15">
    <source>
        <dbReference type="Pfam" id="PF03372"/>
    </source>
</evidence>
<evidence type="ECO:0000256" key="1">
    <source>
        <dbReference type="ARBA" id="ARBA00004141"/>
    </source>
</evidence>
<dbReference type="GO" id="GO:0004767">
    <property type="term" value="F:sphingomyelin phosphodiesterase activity"/>
    <property type="evidence" value="ECO:0007669"/>
    <property type="project" value="UniProtKB-EC"/>
</dbReference>